<proteinExistence type="predicted"/>
<dbReference type="InterPro" id="IPR014347">
    <property type="entry name" value="Tautomerase/MIF_sf"/>
</dbReference>
<keyword evidence="3" id="KW-1185">Reference proteome</keyword>
<gene>
    <name evidence="2" type="ORF">ACFPQ4_15880</name>
</gene>
<accession>A0ABW0R100</accession>
<reference evidence="3" key="1">
    <citation type="journal article" date="2019" name="Int. J. Syst. Evol. Microbiol.">
        <title>The Global Catalogue of Microorganisms (GCM) 10K type strain sequencing project: providing services to taxonomists for standard genome sequencing and annotation.</title>
        <authorList>
            <consortium name="The Broad Institute Genomics Platform"/>
            <consortium name="The Broad Institute Genome Sequencing Center for Infectious Disease"/>
            <person name="Wu L."/>
            <person name="Ma J."/>
        </authorList>
    </citation>
    <scope>NUCLEOTIDE SEQUENCE [LARGE SCALE GENOMIC DNA]</scope>
    <source>
        <strain evidence="3">CGMCC 1.18578</strain>
    </source>
</reference>
<dbReference type="InterPro" id="IPR015017">
    <property type="entry name" value="DUF1904"/>
</dbReference>
<dbReference type="SUPFAM" id="SSF55331">
    <property type="entry name" value="Tautomerase/MIF"/>
    <property type="match status" value="1"/>
</dbReference>
<protein>
    <submittedName>
        <fullName evidence="2">DUF1904 family protein</fullName>
    </submittedName>
</protein>
<evidence type="ECO:0000313" key="2">
    <source>
        <dbReference type="EMBL" id="MFC5530909.1"/>
    </source>
</evidence>
<comment type="caution">
    <text evidence="2">The sequence shown here is derived from an EMBL/GenBank/DDBJ whole genome shotgun (WGS) entry which is preliminary data.</text>
</comment>
<dbReference type="RefSeq" id="WP_378112851.1">
    <property type="nucleotide sequence ID" value="NZ_JBHSNC010000048.1"/>
</dbReference>
<feature type="region of interest" description="Disordered" evidence="1">
    <location>
        <begin position="144"/>
        <end position="163"/>
    </location>
</feature>
<sequence length="163" mass="17720">MPHLLIRGVDPDRLATVSEALVAELADICVCPPDHILLECLHTTAVFAGKRVASYPFVEVNWFDRGLAVRDSAAACIDRHVRSLGIEEAEVAFRVYMPEAYYANGQRLGEEPSSDQGALQALQEDNARLKDELGKARKALQSAVLGGGATASMSSRLRDALRE</sequence>
<name>A0ABW0R100_9BACL</name>
<dbReference type="EMBL" id="JBHSNC010000048">
    <property type="protein sequence ID" value="MFC5530909.1"/>
    <property type="molecule type" value="Genomic_DNA"/>
</dbReference>
<dbReference type="Proteomes" id="UP001596108">
    <property type="component" value="Unassembled WGS sequence"/>
</dbReference>
<evidence type="ECO:0000256" key="1">
    <source>
        <dbReference type="SAM" id="MobiDB-lite"/>
    </source>
</evidence>
<dbReference type="Gene3D" id="3.30.429.10">
    <property type="entry name" value="Macrophage Migration Inhibitory Factor"/>
    <property type="match status" value="1"/>
</dbReference>
<dbReference type="Pfam" id="PF08921">
    <property type="entry name" value="DUF1904"/>
    <property type="match status" value="1"/>
</dbReference>
<evidence type="ECO:0000313" key="3">
    <source>
        <dbReference type="Proteomes" id="UP001596108"/>
    </source>
</evidence>
<organism evidence="2 3">
    <name type="scientific">Cohnella yongneupensis</name>
    <dbReference type="NCBI Taxonomy" id="425006"/>
    <lineage>
        <taxon>Bacteria</taxon>
        <taxon>Bacillati</taxon>
        <taxon>Bacillota</taxon>
        <taxon>Bacilli</taxon>
        <taxon>Bacillales</taxon>
        <taxon>Paenibacillaceae</taxon>
        <taxon>Cohnella</taxon>
    </lineage>
</organism>